<feature type="chain" id="PRO_5015587821" description="Chitin-binding type-4 domain-containing protein" evidence="2">
    <location>
        <begin position="24"/>
        <end position="314"/>
    </location>
</feature>
<evidence type="ECO:0000256" key="1">
    <source>
        <dbReference type="SAM" id="MobiDB-lite"/>
    </source>
</evidence>
<dbReference type="AlphaFoldDB" id="A0A2T7A5K8"/>
<dbReference type="OrthoDB" id="2342176at2759"/>
<gene>
    <name evidence="3" type="ORF">B9Z19DRAFT_1073588</name>
</gene>
<keyword evidence="2" id="KW-0732">Signal</keyword>
<evidence type="ECO:0008006" key="5">
    <source>
        <dbReference type="Google" id="ProtNLM"/>
    </source>
</evidence>
<dbReference type="Gene3D" id="2.70.50.70">
    <property type="match status" value="1"/>
</dbReference>
<sequence length="314" mass="32786">MVSPTIPFVILLALLCVAVPAAAHMCMTDPPPLRYKTNPYKTVVDYDYINPLYANGSNYPCKGYQKDLGTPSAQSVATWSPGRSYSFQLTGSATHSGGSCQTSLSFNGGNTWTLIKSWIGGCVKPDPGSNQTFEFMLPSNVPGGDALFAWTWFNNQGNREMYMNCAVVTISGAKKLATSCASGSSIFVANIGNGCTTVDGKDVAFPNPGSQVEYDGLEANRAAPLGSCGSGSGSMGNERCMGDNGSTSSTSSTSPTSLTSPATTTRPGSGGSTASCERLRSQGHLCSRAAGRGEELQGAILLMVIVTLVNWCII</sequence>
<proteinExistence type="predicted"/>
<dbReference type="PANTHER" id="PTHR36182:SF1">
    <property type="entry name" value="PROTEIN, PUTATIVE (AFU_ORTHOLOGUE AFUA_6G10930)-RELATED"/>
    <property type="match status" value="1"/>
</dbReference>
<comment type="caution">
    <text evidence="3">The sequence shown here is derived from an EMBL/GenBank/DDBJ whole genome shotgun (WGS) entry which is preliminary data.</text>
</comment>
<dbReference type="STRING" id="42251.A0A2T7A5K8"/>
<organism evidence="3 4">
    <name type="scientific">Tuber borchii</name>
    <name type="common">White truffle</name>
    <dbReference type="NCBI Taxonomy" id="42251"/>
    <lineage>
        <taxon>Eukaryota</taxon>
        <taxon>Fungi</taxon>
        <taxon>Dikarya</taxon>
        <taxon>Ascomycota</taxon>
        <taxon>Pezizomycotina</taxon>
        <taxon>Pezizomycetes</taxon>
        <taxon>Pezizales</taxon>
        <taxon>Tuberaceae</taxon>
        <taxon>Tuber</taxon>
    </lineage>
</organism>
<feature type="compositionally biased region" description="Low complexity" evidence="1">
    <location>
        <begin position="246"/>
        <end position="265"/>
    </location>
</feature>
<evidence type="ECO:0000313" key="4">
    <source>
        <dbReference type="Proteomes" id="UP000244722"/>
    </source>
</evidence>
<keyword evidence="4" id="KW-1185">Reference proteome</keyword>
<reference evidence="3 4" key="1">
    <citation type="submission" date="2017-04" db="EMBL/GenBank/DDBJ databases">
        <title>Draft genome sequence of Tuber borchii Vittad., a whitish edible truffle.</title>
        <authorList>
            <consortium name="DOE Joint Genome Institute"/>
            <person name="Murat C."/>
            <person name="Kuo A."/>
            <person name="Barry K.W."/>
            <person name="Clum A."/>
            <person name="Dockter R.B."/>
            <person name="Fauchery L."/>
            <person name="Iotti M."/>
            <person name="Kohler A."/>
            <person name="Labutti K."/>
            <person name="Lindquist E.A."/>
            <person name="Lipzen A."/>
            <person name="Ohm R.A."/>
            <person name="Wang M."/>
            <person name="Grigoriev I.V."/>
            <person name="Zambonelli A."/>
            <person name="Martin F.M."/>
        </authorList>
    </citation>
    <scope>NUCLEOTIDE SEQUENCE [LARGE SCALE GENOMIC DNA]</scope>
    <source>
        <strain evidence="3 4">Tbo3840</strain>
    </source>
</reference>
<feature type="region of interest" description="Disordered" evidence="1">
    <location>
        <begin position="239"/>
        <end position="276"/>
    </location>
</feature>
<evidence type="ECO:0000313" key="3">
    <source>
        <dbReference type="EMBL" id="PUU82990.1"/>
    </source>
</evidence>
<protein>
    <recommendedName>
        <fullName evidence="5">Chitin-binding type-4 domain-containing protein</fullName>
    </recommendedName>
</protein>
<dbReference type="EMBL" id="NESQ01000018">
    <property type="protein sequence ID" value="PUU82990.1"/>
    <property type="molecule type" value="Genomic_DNA"/>
</dbReference>
<evidence type="ECO:0000256" key="2">
    <source>
        <dbReference type="SAM" id="SignalP"/>
    </source>
</evidence>
<accession>A0A2T7A5K8</accession>
<dbReference type="PANTHER" id="PTHR36182">
    <property type="entry name" value="PROTEIN, PUTATIVE (AFU_ORTHOLOGUE AFUA_6G10930)-RELATED"/>
    <property type="match status" value="1"/>
</dbReference>
<dbReference type="Proteomes" id="UP000244722">
    <property type="component" value="Unassembled WGS sequence"/>
</dbReference>
<name>A0A2T7A5K8_TUBBO</name>
<feature type="signal peptide" evidence="2">
    <location>
        <begin position="1"/>
        <end position="23"/>
    </location>
</feature>